<protein>
    <submittedName>
        <fullName evidence="1">Uncharacterized protein</fullName>
    </submittedName>
</protein>
<sequence>MVAYGTVIDMDAVTMDTKNGNERDCAINSILIDAVDDDKCVDGETGTGSGASVKKILLDMVFARSTWLLRFWAHKVNFFVMEVSI</sequence>
<name>A0AAV7N1Y2_PLEWA</name>
<comment type="caution">
    <text evidence="1">The sequence shown here is derived from an EMBL/GenBank/DDBJ whole genome shotgun (WGS) entry which is preliminary data.</text>
</comment>
<reference evidence="1" key="1">
    <citation type="journal article" date="2022" name="bioRxiv">
        <title>Sequencing and chromosome-scale assembly of the giantPleurodeles waltlgenome.</title>
        <authorList>
            <person name="Brown T."/>
            <person name="Elewa A."/>
            <person name="Iarovenko S."/>
            <person name="Subramanian E."/>
            <person name="Araus A.J."/>
            <person name="Petzold A."/>
            <person name="Susuki M."/>
            <person name="Suzuki K.-i.T."/>
            <person name="Hayashi T."/>
            <person name="Toyoda A."/>
            <person name="Oliveira C."/>
            <person name="Osipova E."/>
            <person name="Leigh N.D."/>
            <person name="Simon A."/>
            <person name="Yun M.H."/>
        </authorList>
    </citation>
    <scope>NUCLEOTIDE SEQUENCE</scope>
    <source>
        <strain evidence="1">20211129_DDA</strain>
        <tissue evidence="1">Liver</tissue>
    </source>
</reference>
<evidence type="ECO:0000313" key="1">
    <source>
        <dbReference type="EMBL" id="KAJ1110026.1"/>
    </source>
</evidence>
<organism evidence="1 2">
    <name type="scientific">Pleurodeles waltl</name>
    <name type="common">Iberian ribbed newt</name>
    <dbReference type="NCBI Taxonomy" id="8319"/>
    <lineage>
        <taxon>Eukaryota</taxon>
        <taxon>Metazoa</taxon>
        <taxon>Chordata</taxon>
        <taxon>Craniata</taxon>
        <taxon>Vertebrata</taxon>
        <taxon>Euteleostomi</taxon>
        <taxon>Amphibia</taxon>
        <taxon>Batrachia</taxon>
        <taxon>Caudata</taxon>
        <taxon>Salamandroidea</taxon>
        <taxon>Salamandridae</taxon>
        <taxon>Pleurodelinae</taxon>
        <taxon>Pleurodeles</taxon>
    </lineage>
</organism>
<proteinExistence type="predicted"/>
<evidence type="ECO:0000313" key="2">
    <source>
        <dbReference type="Proteomes" id="UP001066276"/>
    </source>
</evidence>
<dbReference type="EMBL" id="JANPWB010000013">
    <property type="protein sequence ID" value="KAJ1110026.1"/>
    <property type="molecule type" value="Genomic_DNA"/>
</dbReference>
<gene>
    <name evidence="1" type="ORF">NDU88_007381</name>
</gene>
<keyword evidence="2" id="KW-1185">Reference proteome</keyword>
<accession>A0AAV7N1Y2</accession>
<dbReference type="Proteomes" id="UP001066276">
    <property type="component" value="Chromosome 9"/>
</dbReference>
<dbReference type="AlphaFoldDB" id="A0AAV7N1Y2"/>